<dbReference type="GO" id="GO:0031965">
    <property type="term" value="C:nuclear membrane"/>
    <property type="evidence" value="ECO:0007669"/>
    <property type="project" value="UniProtKB-SubCell"/>
</dbReference>
<reference evidence="10 11" key="1">
    <citation type="journal article" date="2019" name="Sci. Data">
        <title>Hybrid genome assembly and annotation of Danionella translucida.</title>
        <authorList>
            <person name="Kadobianskyi M."/>
            <person name="Schulze L."/>
            <person name="Schuelke M."/>
            <person name="Judkewitz B."/>
        </authorList>
    </citation>
    <scope>NUCLEOTIDE SEQUENCE [LARGE SCALE GENOMIC DNA]</scope>
    <source>
        <strain evidence="10 11">Bolton</strain>
    </source>
</reference>
<dbReference type="PANTHER" id="PTHR16852:SF2">
    <property type="entry name" value="GTP CYCLOHYDROLASE 1 FEEDBACK REGULATORY PROTEIN"/>
    <property type="match status" value="1"/>
</dbReference>
<evidence type="ECO:0000256" key="5">
    <source>
        <dbReference type="ARBA" id="ARBA00022490"/>
    </source>
</evidence>
<proteinExistence type="inferred from homology"/>
<dbReference type="AlphaFoldDB" id="A0A553MTM7"/>
<evidence type="ECO:0000313" key="11">
    <source>
        <dbReference type="Proteomes" id="UP000316079"/>
    </source>
</evidence>
<dbReference type="Pfam" id="PF06399">
    <property type="entry name" value="GFRP"/>
    <property type="match status" value="1"/>
</dbReference>
<dbReference type="InterPro" id="IPR009112">
    <property type="entry name" value="GTP_CycHdrlase_I_reg"/>
</dbReference>
<gene>
    <name evidence="10" type="ORF">DNTS_022796</name>
</gene>
<name>A0A553MTM7_9TELE</name>
<dbReference type="Proteomes" id="UP000316079">
    <property type="component" value="Unassembled WGS sequence"/>
</dbReference>
<sequence>MNQREQEPVNANTRIKLTPDSVLESFLSVCGCMSSVTSPLPPEGDSRTSQTETEGFWQKTQTEQHFFPLTVCVRVCVCALERQFMQNVRSNQIQNRTGSGGENQEMEVSPVLQKDKNPKIRAGTQERQEKSSEYYVDSPPRLVLDKLEQLGFRVISMTGVGQTLVWCLHKERKFACTHTSQRQKSLSLQHTSGKQEHKARHNEMETSQRLRSQITAGFSGWILDVECGYFKFSSEWSECVLEINPSKSCPVTLTE</sequence>
<comment type="subcellular location">
    <subcellularLocation>
        <location evidence="2">Cytoplasm</location>
        <location evidence="2">Cytosol</location>
    </subcellularLocation>
    <subcellularLocation>
        <location evidence="1">Nucleus membrane</location>
    </subcellularLocation>
</comment>
<organism evidence="10 11">
    <name type="scientific">Danionella cerebrum</name>
    <dbReference type="NCBI Taxonomy" id="2873325"/>
    <lineage>
        <taxon>Eukaryota</taxon>
        <taxon>Metazoa</taxon>
        <taxon>Chordata</taxon>
        <taxon>Craniata</taxon>
        <taxon>Vertebrata</taxon>
        <taxon>Euteleostomi</taxon>
        <taxon>Actinopterygii</taxon>
        <taxon>Neopterygii</taxon>
        <taxon>Teleostei</taxon>
        <taxon>Ostariophysi</taxon>
        <taxon>Cypriniformes</taxon>
        <taxon>Danionidae</taxon>
        <taxon>Danioninae</taxon>
        <taxon>Danionella</taxon>
    </lineage>
</organism>
<evidence type="ECO:0000256" key="2">
    <source>
        <dbReference type="ARBA" id="ARBA00004514"/>
    </source>
</evidence>
<evidence type="ECO:0000256" key="1">
    <source>
        <dbReference type="ARBA" id="ARBA00004126"/>
    </source>
</evidence>
<feature type="compositionally biased region" description="Basic and acidic residues" evidence="9">
    <location>
        <begin position="193"/>
        <end position="208"/>
    </location>
</feature>
<evidence type="ECO:0000256" key="9">
    <source>
        <dbReference type="SAM" id="MobiDB-lite"/>
    </source>
</evidence>
<evidence type="ECO:0000256" key="3">
    <source>
        <dbReference type="ARBA" id="ARBA00007605"/>
    </source>
</evidence>
<evidence type="ECO:0000256" key="8">
    <source>
        <dbReference type="ARBA" id="ARBA00032599"/>
    </source>
</evidence>
<dbReference type="STRING" id="623744.A0A553MTM7"/>
<comment type="similarity">
    <text evidence="3">Belongs to the GFRP family.</text>
</comment>
<dbReference type="FunFam" id="3.30.1410.10:FF:000001">
    <property type="entry name" value="GTP cyclohydrolase 1 feedback regulatory protein"/>
    <property type="match status" value="1"/>
</dbReference>
<keyword evidence="6" id="KW-0472">Membrane</keyword>
<dbReference type="PANTHER" id="PTHR16852">
    <property type="entry name" value="GTP CYCLOHYDROLASE 1 FEEDBACK REGULATORY PROTEIN"/>
    <property type="match status" value="1"/>
</dbReference>
<evidence type="ECO:0000256" key="4">
    <source>
        <dbReference type="ARBA" id="ARBA00020099"/>
    </source>
</evidence>
<keyword evidence="5" id="KW-0963">Cytoplasm</keyword>
<accession>A0A553MTM7</accession>
<keyword evidence="11" id="KW-1185">Reference proteome</keyword>
<dbReference type="GO" id="GO:0044549">
    <property type="term" value="F:GTP cyclohydrolase binding"/>
    <property type="evidence" value="ECO:0007669"/>
    <property type="project" value="TreeGrafter"/>
</dbReference>
<dbReference type="EMBL" id="SRMA01027277">
    <property type="protein sequence ID" value="TRY56540.1"/>
    <property type="molecule type" value="Genomic_DNA"/>
</dbReference>
<keyword evidence="7" id="KW-0539">Nucleus</keyword>
<comment type="caution">
    <text evidence="10">The sequence shown here is derived from an EMBL/GenBank/DDBJ whole genome shotgun (WGS) entry which is preliminary data.</text>
</comment>
<evidence type="ECO:0000313" key="10">
    <source>
        <dbReference type="EMBL" id="TRY56540.1"/>
    </source>
</evidence>
<evidence type="ECO:0000256" key="6">
    <source>
        <dbReference type="ARBA" id="ARBA00023136"/>
    </source>
</evidence>
<dbReference type="SUPFAM" id="SSF69761">
    <property type="entry name" value="GTP cyclohydrolase I feedback regulatory protein, GFRP"/>
    <property type="match status" value="1"/>
</dbReference>
<feature type="region of interest" description="Disordered" evidence="9">
    <location>
        <begin position="93"/>
        <end position="132"/>
    </location>
</feature>
<dbReference type="OrthoDB" id="64291at2759"/>
<dbReference type="GO" id="GO:0005829">
    <property type="term" value="C:cytosol"/>
    <property type="evidence" value="ECO:0007669"/>
    <property type="project" value="UniProtKB-SubCell"/>
</dbReference>
<evidence type="ECO:0000256" key="7">
    <source>
        <dbReference type="ARBA" id="ARBA00023242"/>
    </source>
</evidence>
<protein>
    <recommendedName>
        <fullName evidence="4">GTP cyclohydrolase 1 feedback regulatory protein</fullName>
    </recommendedName>
    <alternativeName>
        <fullName evidence="8">GTP cyclohydrolase I feedback regulatory protein</fullName>
    </alternativeName>
</protein>
<feature type="region of interest" description="Disordered" evidence="9">
    <location>
        <begin position="185"/>
        <end position="208"/>
    </location>
</feature>
<dbReference type="GO" id="GO:0009890">
    <property type="term" value="P:negative regulation of biosynthetic process"/>
    <property type="evidence" value="ECO:0007669"/>
    <property type="project" value="InterPro"/>
</dbReference>
<dbReference type="InterPro" id="IPR036717">
    <property type="entry name" value="GFRP_sf"/>
</dbReference>
<dbReference type="Gene3D" id="3.30.1410.10">
    <property type="entry name" value="GTP cyclohydrolase I feedback regulatory protein GFRP"/>
    <property type="match status" value="1"/>
</dbReference>
<feature type="compositionally biased region" description="Basic and acidic residues" evidence="9">
    <location>
        <begin position="113"/>
        <end position="132"/>
    </location>
</feature>